<name>E6K7Z8_9BACT</name>
<evidence type="ECO:0000313" key="1">
    <source>
        <dbReference type="EMBL" id="EFU30298.1"/>
    </source>
</evidence>
<dbReference type="Proteomes" id="UP000003112">
    <property type="component" value="Unassembled WGS sequence"/>
</dbReference>
<accession>E6K7Z8</accession>
<evidence type="ECO:0000313" key="2">
    <source>
        <dbReference type="Proteomes" id="UP000003112"/>
    </source>
</evidence>
<organism evidence="1 2">
    <name type="scientific">Segatella buccae ATCC 33574</name>
    <dbReference type="NCBI Taxonomy" id="873513"/>
    <lineage>
        <taxon>Bacteria</taxon>
        <taxon>Pseudomonadati</taxon>
        <taxon>Bacteroidota</taxon>
        <taxon>Bacteroidia</taxon>
        <taxon>Bacteroidales</taxon>
        <taxon>Prevotellaceae</taxon>
        <taxon>Segatella</taxon>
    </lineage>
</organism>
<comment type="caution">
    <text evidence="1">The sequence shown here is derived from an EMBL/GenBank/DDBJ whole genome shotgun (WGS) entry which is preliminary data.</text>
</comment>
<gene>
    <name evidence="1" type="ORF">HMPREF6485_1577</name>
</gene>
<keyword evidence="2" id="KW-1185">Reference proteome</keyword>
<proteinExistence type="predicted"/>
<reference evidence="1 2" key="1">
    <citation type="submission" date="2010-10" db="EMBL/GenBank/DDBJ databases">
        <authorList>
            <person name="Muzny D."/>
            <person name="Qin X."/>
            <person name="Deng J."/>
            <person name="Jiang H."/>
            <person name="Liu Y."/>
            <person name="Qu J."/>
            <person name="Song X.-Z."/>
            <person name="Zhang L."/>
            <person name="Thornton R."/>
            <person name="Coyle M."/>
            <person name="Francisco L."/>
            <person name="Jackson L."/>
            <person name="Javaid M."/>
            <person name="Korchina V."/>
            <person name="Kovar C."/>
            <person name="Mata R."/>
            <person name="Mathew T."/>
            <person name="Ngo R."/>
            <person name="Nguyen L."/>
            <person name="Nguyen N."/>
            <person name="Okwuonu G."/>
            <person name="Ongeri F."/>
            <person name="Pham C."/>
            <person name="Simmons D."/>
            <person name="Wilczek-Boney K."/>
            <person name="Hale W."/>
            <person name="Jakkamsetti A."/>
            <person name="Pham P."/>
            <person name="Ruth R."/>
            <person name="San Lucas F."/>
            <person name="Warren J."/>
            <person name="Zhang J."/>
            <person name="Zhao Z."/>
            <person name="Zhou C."/>
            <person name="Zhu D."/>
            <person name="Lee S."/>
            <person name="Bess C."/>
            <person name="Blankenburg K."/>
            <person name="Forbes L."/>
            <person name="Fu Q."/>
            <person name="Gubbala S."/>
            <person name="Hirani K."/>
            <person name="Jayaseelan J.C."/>
            <person name="Lara F."/>
            <person name="Munidasa M."/>
            <person name="Palculict T."/>
            <person name="Patil S."/>
            <person name="Pu L.-L."/>
            <person name="Saada N."/>
            <person name="Tang L."/>
            <person name="Weissenberger G."/>
            <person name="Zhu Y."/>
            <person name="Hemphill L."/>
            <person name="Shang Y."/>
            <person name="Youmans B."/>
            <person name="Ayvaz T."/>
            <person name="Ross M."/>
            <person name="Santibanez J."/>
            <person name="Aqrawi P."/>
            <person name="Gross S."/>
            <person name="Joshi V."/>
            <person name="Fowler G."/>
            <person name="Nazareth L."/>
            <person name="Reid J."/>
            <person name="Worley K."/>
            <person name="Petrosino J."/>
            <person name="Highlander S."/>
            <person name="Gibbs R."/>
        </authorList>
    </citation>
    <scope>NUCLEOTIDE SEQUENCE [LARGE SCALE GENOMIC DNA]</scope>
    <source>
        <strain evidence="1 2">ATCC 33574</strain>
    </source>
</reference>
<protein>
    <submittedName>
        <fullName evidence="1">Uncharacterized protein</fullName>
    </submittedName>
</protein>
<dbReference type="EMBL" id="AEPD01000028">
    <property type="protein sequence ID" value="EFU30298.1"/>
    <property type="molecule type" value="Genomic_DNA"/>
</dbReference>
<sequence length="57" mass="6724">MSNPPIQDIKQAFFREALPSFGGAGRGFHPSFPEFPTIFCWENRLSFWLFERKNIFL</sequence>
<dbReference type="AlphaFoldDB" id="E6K7Z8"/>
<dbReference type="HOGENOM" id="CLU_2992850_0_0_10"/>